<keyword evidence="3 6" id="KW-0997">Cell inner membrane</keyword>
<keyword evidence="2 6" id="KW-1003">Cell membrane</keyword>
<keyword evidence="6 7" id="KW-0460">Magnesium</keyword>
<keyword evidence="5 6" id="KW-0472">Membrane</keyword>
<dbReference type="RefSeq" id="WP_058633296.1">
    <property type="nucleotide sequence ID" value="NZ_LDPZ01000001.1"/>
</dbReference>
<sequence length="262" mass="28125">MSDRLDRIVSAALRAGAAIMTIYDDCIEAETKSDGSPVTQADRLAEAILLEALGADFPDIPVIAEEEAAAGRIPDVGERFFLVDPLDGTREFIGRNGEFTVNVGLIEAGAPRLGVIYAPCLSRVFAADGASCWQGKVLDGAIVERRAMRVRAAPAEPVTVASRSHATPETARWLTRHAIRHVACRGSSLKFCLLAAGEADLYPRFGRTMEWDIAAGHAILQGAGGFVTTPEGEPLRYGKRDQHFANGDFIAVGDPALLRLLR</sequence>
<keyword evidence="6 7" id="KW-0479">Metal-binding</keyword>
<feature type="binding site" evidence="6">
    <location>
        <position position="84"/>
    </location>
    <ligand>
        <name>Mg(2+)</name>
        <dbReference type="ChEBI" id="CHEBI:18420"/>
        <label>2</label>
    </ligand>
</feature>
<evidence type="ECO:0000313" key="9">
    <source>
        <dbReference type="Proteomes" id="UP000078272"/>
    </source>
</evidence>
<dbReference type="AlphaFoldDB" id="A0A147DB18"/>
<dbReference type="GO" id="GO:0046854">
    <property type="term" value="P:phosphatidylinositol phosphate biosynthetic process"/>
    <property type="evidence" value="ECO:0007669"/>
    <property type="project" value="InterPro"/>
</dbReference>
<evidence type="ECO:0000256" key="5">
    <source>
        <dbReference type="ARBA" id="ARBA00023136"/>
    </source>
</evidence>
<comment type="function">
    <text evidence="6">Converts adenosine-3',5'-bisphosphate (PAP) to AMP.</text>
</comment>
<feature type="binding site" evidence="7">
    <location>
        <position position="84"/>
    </location>
    <ligand>
        <name>Mg(2+)</name>
        <dbReference type="ChEBI" id="CHEBI:18420"/>
        <label>1</label>
        <note>catalytic</note>
    </ligand>
</feature>
<protein>
    <recommendedName>
        <fullName evidence="6">3'(2'),5'-bisphosphate nucleotidase CysQ</fullName>
        <ecNumber evidence="6">3.1.3.7</ecNumber>
    </recommendedName>
    <alternativeName>
        <fullName evidence="6">3'(2'),5-bisphosphonucleoside 3'(2')-phosphohydrolase</fullName>
    </alternativeName>
    <alternativeName>
        <fullName evidence="6">3'-phosphoadenosine 5'-phosphate phosphatase</fullName>
        <shortName evidence="6">PAP phosphatase</shortName>
    </alternativeName>
</protein>
<feature type="binding site" evidence="7">
    <location>
        <position position="65"/>
    </location>
    <ligand>
        <name>Mg(2+)</name>
        <dbReference type="ChEBI" id="CHEBI:18420"/>
        <label>1</label>
        <note>catalytic</note>
    </ligand>
</feature>
<dbReference type="SUPFAM" id="SSF56655">
    <property type="entry name" value="Carbohydrate phosphatase"/>
    <property type="match status" value="1"/>
</dbReference>
<dbReference type="Gene3D" id="3.40.190.80">
    <property type="match status" value="1"/>
</dbReference>
<dbReference type="InterPro" id="IPR020550">
    <property type="entry name" value="Inositol_monophosphatase_CS"/>
</dbReference>
<feature type="binding site" evidence="6">
    <location>
        <position position="86"/>
    </location>
    <ligand>
        <name>Mg(2+)</name>
        <dbReference type="ChEBI" id="CHEBI:18420"/>
        <label>1</label>
    </ligand>
</feature>
<dbReference type="InterPro" id="IPR050725">
    <property type="entry name" value="CysQ/Inositol_MonoPase"/>
</dbReference>
<dbReference type="OrthoDB" id="9785695at2"/>
<dbReference type="EMBL" id="LDPZ01000001">
    <property type="protein sequence ID" value="KTQ98740.1"/>
    <property type="molecule type" value="Genomic_DNA"/>
</dbReference>
<dbReference type="Proteomes" id="UP000078272">
    <property type="component" value="Unassembled WGS sequence"/>
</dbReference>
<organism evidence="8 9">
    <name type="scientific">Aureimonas ureilytica</name>
    <dbReference type="NCBI Taxonomy" id="401562"/>
    <lineage>
        <taxon>Bacteria</taxon>
        <taxon>Pseudomonadati</taxon>
        <taxon>Pseudomonadota</taxon>
        <taxon>Alphaproteobacteria</taxon>
        <taxon>Hyphomicrobiales</taxon>
        <taxon>Aurantimonadaceae</taxon>
        <taxon>Aureimonas</taxon>
    </lineage>
</organism>
<evidence type="ECO:0000256" key="7">
    <source>
        <dbReference type="PIRSR" id="PIRSR600760-2"/>
    </source>
</evidence>
<evidence type="ECO:0000256" key="3">
    <source>
        <dbReference type="ARBA" id="ARBA00022519"/>
    </source>
</evidence>
<comment type="cofactor">
    <cofactor evidence="6 7">
        <name>Mg(2+)</name>
        <dbReference type="ChEBI" id="CHEBI:18420"/>
    </cofactor>
</comment>
<dbReference type="HAMAP" id="MF_02095">
    <property type="entry name" value="CysQ"/>
    <property type="match status" value="1"/>
</dbReference>
<dbReference type="Gene3D" id="3.30.540.10">
    <property type="entry name" value="Fructose-1,6-Bisphosphatase, subunit A, domain 1"/>
    <property type="match status" value="1"/>
</dbReference>
<dbReference type="InterPro" id="IPR006240">
    <property type="entry name" value="CysQ"/>
</dbReference>
<name>A0A147DB18_9HYPH</name>
<feature type="binding site" evidence="6">
    <location>
        <position position="65"/>
    </location>
    <ligand>
        <name>Mg(2+)</name>
        <dbReference type="ChEBI" id="CHEBI:18420"/>
        <label>1</label>
    </ligand>
</feature>
<feature type="binding site" evidence="6">
    <location>
        <position position="65"/>
    </location>
    <ligand>
        <name>substrate</name>
    </ligand>
</feature>
<feature type="binding site" evidence="6">
    <location>
        <position position="212"/>
    </location>
    <ligand>
        <name>substrate</name>
    </ligand>
</feature>
<evidence type="ECO:0000313" key="8">
    <source>
        <dbReference type="EMBL" id="KTQ98740.1"/>
    </source>
</evidence>
<comment type="caution">
    <text evidence="8">The sequence shown here is derived from an EMBL/GenBank/DDBJ whole genome shotgun (WGS) entry which is preliminary data.</text>
</comment>
<gene>
    <name evidence="6" type="primary">cysQ</name>
    <name evidence="8" type="ORF">NS226_00370</name>
</gene>
<dbReference type="GO" id="GO:0000103">
    <property type="term" value="P:sulfate assimilation"/>
    <property type="evidence" value="ECO:0007669"/>
    <property type="project" value="TreeGrafter"/>
</dbReference>
<dbReference type="PANTHER" id="PTHR43028:SF5">
    <property type="entry name" value="3'(2'),5'-BISPHOSPHATE NUCLEOTIDASE 1"/>
    <property type="match status" value="1"/>
</dbReference>
<feature type="binding site" evidence="6">
    <location>
        <position position="87"/>
    </location>
    <ligand>
        <name>Mg(2+)</name>
        <dbReference type="ChEBI" id="CHEBI:18420"/>
        <label>2</label>
    </ligand>
</feature>
<proteinExistence type="inferred from homology"/>
<feature type="binding site" evidence="7">
    <location>
        <position position="212"/>
    </location>
    <ligand>
        <name>Mg(2+)</name>
        <dbReference type="ChEBI" id="CHEBI:18420"/>
        <label>1</label>
        <note>catalytic</note>
    </ligand>
</feature>
<dbReference type="GO" id="GO:0008441">
    <property type="term" value="F:3'(2'),5'-bisphosphate nucleotidase activity"/>
    <property type="evidence" value="ECO:0007669"/>
    <property type="project" value="UniProtKB-UniRule"/>
</dbReference>
<keyword evidence="4 6" id="KW-0378">Hydrolase</keyword>
<dbReference type="Pfam" id="PF00459">
    <property type="entry name" value="Inositol_P"/>
    <property type="match status" value="1"/>
</dbReference>
<dbReference type="CDD" id="cd01638">
    <property type="entry name" value="CysQ"/>
    <property type="match status" value="1"/>
</dbReference>
<evidence type="ECO:0000256" key="2">
    <source>
        <dbReference type="ARBA" id="ARBA00022475"/>
    </source>
</evidence>
<evidence type="ECO:0000256" key="1">
    <source>
        <dbReference type="ARBA" id="ARBA00005289"/>
    </source>
</evidence>
<evidence type="ECO:0000256" key="4">
    <source>
        <dbReference type="ARBA" id="ARBA00022801"/>
    </source>
</evidence>
<feature type="binding site" evidence="6">
    <location>
        <begin position="86"/>
        <end position="89"/>
    </location>
    <ligand>
        <name>substrate</name>
    </ligand>
</feature>
<dbReference type="GO" id="GO:0005886">
    <property type="term" value="C:plasma membrane"/>
    <property type="evidence" value="ECO:0007669"/>
    <property type="project" value="UniProtKB-SubCell"/>
</dbReference>
<dbReference type="NCBIfam" id="TIGR01331">
    <property type="entry name" value="bisphos_cysQ"/>
    <property type="match status" value="1"/>
</dbReference>
<comment type="subcellular location">
    <subcellularLocation>
        <location evidence="6">Cell inner membrane</location>
        <topology evidence="6">Peripheral membrane protein</topology>
        <orientation evidence="6">Cytoplasmic side</orientation>
    </subcellularLocation>
</comment>
<dbReference type="STRING" id="401562.NS365_01725"/>
<dbReference type="PROSITE" id="PS00630">
    <property type="entry name" value="IMP_2"/>
    <property type="match status" value="1"/>
</dbReference>
<reference evidence="8 9" key="1">
    <citation type="journal article" date="2016" name="Front. Microbiol.">
        <title>Genomic Resource of Rice Seed Associated Bacteria.</title>
        <authorList>
            <person name="Midha S."/>
            <person name="Bansal K."/>
            <person name="Sharma S."/>
            <person name="Kumar N."/>
            <person name="Patil P.P."/>
            <person name="Chaudhry V."/>
            <person name="Patil P.B."/>
        </authorList>
    </citation>
    <scope>NUCLEOTIDE SEQUENCE [LARGE SCALE GENOMIC DNA]</scope>
    <source>
        <strain evidence="8 9">NS226</strain>
    </source>
</reference>
<dbReference type="GO" id="GO:0000287">
    <property type="term" value="F:magnesium ion binding"/>
    <property type="evidence" value="ECO:0007669"/>
    <property type="project" value="UniProtKB-UniRule"/>
</dbReference>
<comment type="catalytic activity">
    <reaction evidence="6">
        <text>adenosine 3',5'-bisphosphate + H2O = AMP + phosphate</text>
        <dbReference type="Rhea" id="RHEA:10040"/>
        <dbReference type="ChEBI" id="CHEBI:15377"/>
        <dbReference type="ChEBI" id="CHEBI:43474"/>
        <dbReference type="ChEBI" id="CHEBI:58343"/>
        <dbReference type="ChEBI" id="CHEBI:456215"/>
        <dbReference type="EC" id="3.1.3.7"/>
    </reaction>
</comment>
<feature type="binding site" evidence="7">
    <location>
        <position position="86"/>
    </location>
    <ligand>
        <name>Mg(2+)</name>
        <dbReference type="ChEBI" id="CHEBI:18420"/>
        <label>1</label>
        <note>catalytic</note>
    </ligand>
</feature>
<feature type="binding site" evidence="6">
    <location>
        <position position="84"/>
    </location>
    <ligand>
        <name>Mg(2+)</name>
        <dbReference type="ChEBI" id="CHEBI:18420"/>
        <label>1</label>
    </ligand>
</feature>
<dbReference type="PANTHER" id="PTHR43028">
    <property type="entry name" value="3'(2'),5'-BISPHOSPHATE NUCLEOTIDASE 1"/>
    <property type="match status" value="1"/>
</dbReference>
<dbReference type="EC" id="3.1.3.7" evidence="6"/>
<comment type="similarity">
    <text evidence="1 6">Belongs to the inositol monophosphatase superfamily. CysQ family.</text>
</comment>
<accession>A0A147DB18</accession>
<evidence type="ECO:0000256" key="6">
    <source>
        <dbReference type="HAMAP-Rule" id="MF_02095"/>
    </source>
</evidence>
<feature type="binding site" evidence="6">
    <location>
        <position position="212"/>
    </location>
    <ligand>
        <name>Mg(2+)</name>
        <dbReference type="ChEBI" id="CHEBI:18420"/>
        <label>2</label>
    </ligand>
</feature>
<dbReference type="GO" id="GO:0050427">
    <property type="term" value="P:3'-phosphoadenosine 5'-phosphosulfate metabolic process"/>
    <property type="evidence" value="ECO:0007669"/>
    <property type="project" value="TreeGrafter"/>
</dbReference>
<dbReference type="PATRIC" id="fig|401562.3.peg.83"/>
<dbReference type="PRINTS" id="PR00377">
    <property type="entry name" value="IMPHPHTASES"/>
</dbReference>
<feature type="binding site" evidence="7">
    <location>
        <position position="87"/>
    </location>
    <ligand>
        <name>Mg(2+)</name>
        <dbReference type="ChEBI" id="CHEBI:18420"/>
        <label>1</label>
        <note>catalytic</note>
    </ligand>
</feature>
<dbReference type="InterPro" id="IPR000760">
    <property type="entry name" value="Inositol_monophosphatase-like"/>
</dbReference>